<sequence>MNEVNQNEDAKTDGAEGAAEQPKEKAPGVGDVAKELIRGGKTNEEVLAAIKEQFPDAKTSMASINWYRNKLRGDGEDVPTARSLKADVKADVKAAKEQAKAEAKAKKDAEKAEAKAKKDAEKAEKKAAADKAKADAKAAKAAEKAKAEGGETAGETAGEGQGFLD</sequence>
<reference evidence="2" key="1">
    <citation type="submission" date="2022-05" db="EMBL/GenBank/DDBJ databases">
        <authorList>
            <person name="Friedrich I."/>
            <person name="Poehlein A."/>
            <person name="Schneider D."/>
            <person name="Hertel R."/>
            <person name="Daniel R."/>
        </authorList>
    </citation>
    <scope>NUCLEOTIDE SEQUENCE</scope>
</reference>
<gene>
    <name evidence="2" type="ORF">DONNERLITTCHEN_00350</name>
</gene>
<feature type="compositionally biased region" description="Basic and acidic residues" evidence="1">
    <location>
        <begin position="21"/>
        <end position="32"/>
    </location>
</feature>
<dbReference type="Proteomes" id="UP001057102">
    <property type="component" value="Segment"/>
</dbReference>
<evidence type="ECO:0008006" key="4">
    <source>
        <dbReference type="Google" id="ProtNLM"/>
    </source>
</evidence>
<feature type="region of interest" description="Disordered" evidence="1">
    <location>
        <begin position="96"/>
        <end position="165"/>
    </location>
</feature>
<organism evidence="2 3">
    <name type="scientific">Janthinobacterium phage vB_JliS-Donnerlittchen</name>
    <dbReference type="NCBI Taxonomy" id="2948610"/>
    <lineage>
        <taxon>Viruses</taxon>
        <taxon>Duplodnaviria</taxon>
        <taxon>Heunggongvirae</taxon>
        <taxon>Uroviricota</taxon>
        <taxon>Caudoviricetes</taxon>
        <taxon>Mesyanzhinovviridae</taxon>
        <taxon>Bradleyvirinae</taxon>
        <taxon>Donnerlittchenvirus</taxon>
        <taxon>Donnerlittchenvirus donnerlittchenvirus</taxon>
    </lineage>
</organism>
<proteinExistence type="predicted"/>
<accession>A0A9E7MRK6</accession>
<evidence type="ECO:0000256" key="1">
    <source>
        <dbReference type="SAM" id="MobiDB-lite"/>
    </source>
</evidence>
<protein>
    <recommendedName>
        <fullName evidence="4">TolA protein</fullName>
    </recommendedName>
</protein>
<dbReference type="EMBL" id="ON529854">
    <property type="protein sequence ID" value="USN14436.1"/>
    <property type="molecule type" value="Genomic_DNA"/>
</dbReference>
<evidence type="ECO:0000313" key="3">
    <source>
        <dbReference type="Proteomes" id="UP001057102"/>
    </source>
</evidence>
<keyword evidence="3" id="KW-1185">Reference proteome</keyword>
<evidence type="ECO:0000313" key="2">
    <source>
        <dbReference type="EMBL" id="USN14436.1"/>
    </source>
</evidence>
<name>A0A9E7MRK6_9CAUD</name>
<feature type="region of interest" description="Disordered" evidence="1">
    <location>
        <begin position="1"/>
        <end position="32"/>
    </location>
</feature>
<feature type="compositionally biased region" description="Basic and acidic residues" evidence="1">
    <location>
        <begin position="96"/>
        <end position="149"/>
    </location>
</feature>